<dbReference type="EMBL" id="CAUOFW020005665">
    <property type="protein sequence ID" value="CAK9171169.1"/>
    <property type="molecule type" value="Genomic_DNA"/>
</dbReference>
<gene>
    <name evidence="1" type="ORF">ILEXP_LOCUS40708</name>
</gene>
<dbReference type="PANTHER" id="PTHR31515:SF2">
    <property type="entry name" value="TRANSMEMBRANE PROTEIN"/>
    <property type="match status" value="1"/>
</dbReference>
<dbReference type="Proteomes" id="UP001642360">
    <property type="component" value="Unassembled WGS sequence"/>
</dbReference>
<evidence type="ECO:0000313" key="2">
    <source>
        <dbReference type="Proteomes" id="UP001642360"/>
    </source>
</evidence>
<name>A0ABC8TNX9_9AQUA</name>
<accession>A0ABC8TNX9</accession>
<comment type="caution">
    <text evidence="1">The sequence shown here is derived from an EMBL/GenBank/DDBJ whole genome shotgun (WGS) entry which is preliminary data.</text>
</comment>
<reference evidence="1 2" key="1">
    <citation type="submission" date="2024-02" db="EMBL/GenBank/DDBJ databases">
        <authorList>
            <person name="Vignale AGUSTIN F."/>
            <person name="Sosa J E."/>
            <person name="Modenutti C."/>
        </authorList>
    </citation>
    <scope>NUCLEOTIDE SEQUENCE [LARGE SCALE GENOMIC DNA]</scope>
</reference>
<organism evidence="1 2">
    <name type="scientific">Ilex paraguariensis</name>
    <name type="common">yerba mate</name>
    <dbReference type="NCBI Taxonomy" id="185542"/>
    <lineage>
        <taxon>Eukaryota</taxon>
        <taxon>Viridiplantae</taxon>
        <taxon>Streptophyta</taxon>
        <taxon>Embryophyta</taxon>
        <taxon>Tracheophyta</taxon>
        <taxon>Spermatophyta</taxon>
        <taxon>Magnoliopsida</taxon>
        <taxon>eudicotyledons</taxon>
        <taxon>Gunneridae</taxon>
        <taxon>Pentapetalae</taxon>
        <taxon>asterids</taxon>
        <taxon>campanulids</taxon>
        <taxon>Aquifoliales</taxon>
        <taxon>Aquifoliaceae</taxon>
        <taxon>Ilex</taxon>
    </lineage>
</organism>
<protein>
    <recommendedName>
        <fullName evidence="3">LAGLIDADG homing endonuclease</fullName>
    </recommendedName>
</protein>
<feature type="non-terminal residue" evidence="1">
    <location>
        <position position="282"/>
    </location>
</feature>
<evidence type="ECO:0000313" key="1">
    <source>
        <dbReference type="EMBL" id="CAK9171169.1"/>
    </source>
</evidence>
<keyword evidence="2" id="KW-1185">Reference proteome</keyword>
<sequence length="282" mass="32847">MTSPMWYQYHLYAPPSSRIYTSFVPIFYLANYGWGSNQLAWVSDGVANGNIANYLKLLEVDSIYLPVPVNFIFIGFEGKGNQELKLHAEELERWFTKLDHIFEHTRIPQIGEVLTPFYKISIDKKQRHHLPLTSRINYNFSVHAIQMGEKVTSIFEHAIDVFARKDELSNTRDDSGGLWQVDMDMMDVLFTSLVEYLQLEDAYNICILNPKRDAKRAKYGYRRGLSESEINLLQENKSLQEKILQSGRVSESVLALEKIKRPLYHKHPMEKFSWTITEDTDT</sequence>
<dbReference type="PANTHER" id="PTHR31515">
    <property type="entry name" value="TRANSMEMBRANE PROTEIN-RELATED"/>
    <property type="match status" value="1"/>
</dbReference>
<dbReference type="AlphaFoldDB" id="A0ABC8TNX9"/>
<proteinExistence type="predicted"/>
<evidence type="ECO:0008006" key="3">
    <source>
        <dbReference type="Google" id="ProtNLM"/>
    </source>
</evidence>